<dbReference type="PANTHER" id="PTHR22916:SF3">
    <property type="entry name" value="UDP-GLCNAC:BETAGAL BETA-1,3-N-ACETYLGLUCOSAMINYLTRANSFERASE-LIKE PROTEIN 1"/>
    <property type="match status" value="1"/>
</dbReference>
<dbReference type="Pfam" id="PF00535">
    <property type="entry name" value="Glycos_transf_2"/>
    <property type="match status" value="1"/>
</dbReference>
<dbReference type="RefSeq" id="WP_161817137.1">
    <property type="nucleotide sequence ID" value="NZ_JAACJS010000002.1"/>
</dbReference>
<dbReference type="PANTHER" id="PTHR22916">
    <property type="entry name" value="GLYCOSYLTRANSFERASE"/>
    <property type="match status" value="1"/>
</dbReference>
<feature type="domain" description="Glycosyltransferase 2-like" evidence="1">
    <location>
        <begin position="8"/>
        <end position="169"/>
    </location>
</feature>
<dbReference type="InterPro" id="IPR001173">
    <property type="entry name" value="Glyco_trans_2-like"/>
</dbReference>
<dbReference type="EMBL" id="JAACJS010000002">
    <property type="protein sequence ID" value="NCI48828.1"/>
    <property type="molecule type" value="Genomic_DNA"/>
</dbReference>
<evidence type="ECO:0000259" key="1">
    <source>
        <dbReference type="Pfam" id="PF00535"/>
    </source>
</evidence>
<sequence length="305" mass="34801">MTQESLISIVLCTYNGEAFLQEQIGSLLQQSWKNIEIVVSDDHSTDGTRSILSKYENDPRFRITYQQKNLGAVANFEYAAGQANGDCIAFSDQDDVWLPGKIEKLYGAIGDSLLVYSDSELVNEQGASLHKKISGLRKLGNTNDTRGFVFSNVVWGHAMLVKRELLQHVLPIPQQIPHDIWFAAKATALSGIVYLDEVLTRYRQHSKTVTTTIAQKTTTRPHEKRFIDFEEKLNWINILKHNCGDAERPFYEKLYDLFSLKANGKFVMPLFLFLLKHQAALFQFTNKSLLSRVVEIRKLSRGEQR</sequence>
<organism evidence="2 3">
    <name type="scientific">Sediminibacterium roseum</name>
    <dbReference type="NCBI Taxonomy" id="1978412"/>
    <lineage>
        <taxon>Bacteria</taxon>
        <taxon>Pseudomonadati</taxon>
        <taxon>Bacteroidota</taxon>
        <taxon>Chitinophagia</taxon>
        <taxon>Chitinophagales</taxon>
        <taxon>Chitinophagaceae</taxon>
        <taxon>Sediminibacterium</taxon>
    </lineage>
</organism>
<protein>
    <submittedName>
        <fullName evidence="2">Glycosyltransferase family 2 protein</fullName>
    </submittedName>
</protein>
<evidence type="ECO:0000313" key="2">
    <source>
        <dbReference type="EMBL" id="NCI48828.1"/>
    </source>
</evidence>
<accession>A0ABW9ZP23</accession>
<dbReference type="Proteomes" id="UP000753802">
    <property type="component" value="Unassembled WGS sequence"/>
</dbReference>
<reference evidence="2 3" key="1">
    <citation type="submission" date="2020-01" db="EMBL/GenBank/DDBJ databases">
        <title>Genome analysis.</title>
        <authorList>
            <person name="Wu S."/>
            <person name="Wang G."/>
        </authorList>
    </citation>
    <scope>NUCLEOTIDE SEQUENCE [LARGE SCALE GENOMIC DNA]</scope>
    <source>
        <strain evidence="2 3">SYL130</strain>
    </source>
</reference>
<gene>
    <name evidence="2" type="ORF">GWC95_02770</name>
</gene>
<comment type="caution">
    <text evidence="2">The sequence shown here is derived from an EMBL/GenBank/DDBJ whole genome shotgun (WGS) entry which is preliminary data.</text>
</comment>
<evidence type="ECO:0000313" key="3">
    <source>
        <dbReference type="Proteomes" id="UP000753802"/>
    </source>
</evidence>
<dbReference type="CDD" id="cd04196">
    <property type="entry name" value="GT_2_like_d"/>
    <property type="match status" value="1"/>
</dbReference>
<dbReference type="Gene3D" id="3.90.550.10">
    <property type="entry name" value="Spore Coat Polysaccharide Biosynthesis Protein SpsA, Chain A"/>
    <property type="match status" value="1"/>
</dbReference>
<dbReference type="SUPFAM" id="SSF53448">
    <property type="entry name" value="Nucleotide-diphospho-sugar transferases"/>
    <property type="match status" value="1"/>
</dbReference>
<keyword evidence="3" id="KW-1185">Reference proteome</keyword>
<name>A0ABW9ZP23_9BACT</name>
<proteinExistence type="predicted"/>
<dbReference type="InterPro" id="IPR029044">
    <property type="entry name" value="Nucleotide-diphossugar_trans"/>
</dbReference>